<sequence length="33" mass="3251">MHDSGTGAPEVMDAPDEGEGGRGLVPVSAPADK</sequence>
<protein>
    <submittedName>
        <fullName evidence="2">Uncharacterized protein</fullName>
    </submittedName>
</protein>
<name>V6KNY8_STRRC</name>
<evidence type="ECO:0000313" key="3">
    <source>
        <dbReference type="Proteomes" id="UP000017984"/>
    </source>
</evidence>
<reference evidence="2 3" key="1">
    <citation type="journal article" date="2014" name="Genome Announc.">
        <title>Draft Genome Sequence of Streptomyces roseochromogenes subsp. oscitans DS 12.976, Producer of the Aminocoumarin Antibiotic Clorobiocin.</title>
        <authorList>
            <person name="Ruckert C."/>
            <person name="Kalinowski J."/>
            <person name="Heide L."/>
            <person name="Apel A.K."/>
        </authorList>
    </citation>
    <scope>NUCLEOTIDE SEQUENCE [LARGE SCALE GENOMIC DNA]</scope>
    <source>
        <strain evidence="2 3">DS 12.976</strain>
    </source>
</reference>
<dbReference type="EMBL" id="AWQX01000158">
    <property type="protein sequence ID" value="EST30674.1"/>
    <property type="molecule type" value="Genomic_DNA"/>
</dbReference>
<proteinExistence type="predicted"/>
<gene>
    <name evidence="2" type="ORF">M878_18325</name>
</gene>
<evidence type="ECO:0000256" key="1">
    <source>
        <dbReference type="SAM" id="MobiDB-lite"/>
    </source>
</evidence>
<dbReference type="Proteomes" id="UP000017984">
    <property type="component" value="Chromosome"/>
</dbReference>
<comment type="caution">
    <text evidence="2">The sequence shown here is derived from an EMBL/GenBank/DDBJ whole genome shotgun (WGS) entry which is preliminary data.</text>
</comment>
<dbReference type="AlphaFoldDB" id="V6KNY8"/>
<feature type="region of interest" description="Disordered" evidence="1">
    <location>
        <begin position="1"/>
        <end position="33"/>
    </location>
</feature>
<evidence type="ECO:0000313" key="2">
    <source>
        <dbReference type="EMBL" id="EST30674.1"/>
    </source>
</evidence>
<keyword evidence="3" id="KW-1185">Reference proteome</keyword>
<organism evidence="2 3">
    <name type="scientific">Streptomyces roseochromogenus subsp. oscitans DS 12.976</name>
    <dbReference type="NCBI Taxonomy" id="1352936"/>
    <lineage>
        <taxon>Bacteria</taxon>
        <taxon>Bacillati</taxon>
        <taxon>Actinomycetota</taxon>
        <taxon>Actinomycetes</taxon>
        <taxon>Kitasatosporales</taxon>
        <taxon>Streptomycetaceae</taxon>
        <taxon>Streptomyces</taxon>
    </lineage>
</organism>
<dbReference type="PATRIC" id="fig|1352936.5.peg.3848"/>
<dbReference type="HOGENOM" id="CLU_3384139_0_0_11"/>
<accession>V6KNY8</accession>